<keyword evidence="3 7" id="KW-0812">Transmembrane</keyword>
<keyword evidence="4 8" id="KW-1133">Transmembrane helix</keyword>
<evidence type="ECO:0000259" key="9">
    <source>
        <dbReference type="PROSITE" id="PS51225"/>
    </source>
</evidence>
<feature type="transmembrane region" description="Helical" evidence="8">
    <location>
        <begin position="21"/>
        <end position="40"/>
    </location>
</feature>
<evidence type="ECO:0000256" key="6">
    <source>
        <dbReference type="ARBA" id="ARBA00023180"/>
    </source>
</evidence>
<reference evidence="10 11" key="1">
    <citation type="submission" date="2019-07" db="EMBL/GenBank/DDBJ databases">
        <title>Draft genome assembly of a fouling barnacle, Amphibalanus amphitrite (Darwin, 1854): The first reference genome for Thecostraca.</title>
        <authorList>
            <person name="Kim W."/>
        </authorList>
    </citation>
    <scope>NUCLEOTIDE SEQUENCE [LARGE SCALE GENOMIC DNA]</scope>
    <source>
        <strain evidence="10">SNU_AA5</strain>
        <tissue evidence="10">Soma without cirri and trophi</tissue>
    </source>
</reference>
<feature type="domain" description="MARVEL" evidence="9">
    <location>
        <begin position="8"/>
        <end position="218"/>
    </location>
</feature>
<dbReference type="PRINTS" id="PR00220">
    <property type="entry name" value="SYNAPTOPHYSN"/>
</dbReference>
<feature type="transmembrane region" description="Helical" evidence="8">
    <location>
        <begin position="194"/>
        <end position="214"/>
    </location>
</feature>
<gene>
    <name evidence="10" type="primary">SYPL2_0</name>
    <name evidence="10" type="ORF">FJT64_014248</name>
</gene>
<dbReference type="PROSITE" id="PS51225">
    <property type="entry name" value="MARVEL"/>
    <property type="match status" value="1"/>
</dbReference>
<evidence type="ECO:0000313" key="11">
    <source>
        <dbReference type="Proteomes" id="UP000440578"/>
    </source>
</evidence>
<dbReference type="PANTHER" id="PTHR10306">
    <property type="entry name" value="SYNAPTOPHYSIN"/>
    <property type="match status" value="1"/>
</dbReference>
<accession>A0A6A4UXJ5</accession>
<organism evidence="10 11">
    <name type="scientific">Amphibalanus amphitrite</name>
    <name type="common">Striped barnacle</name>
    <name type="synonym">Balanus amphitrite</name>
    <dbReference type="NCBI Taxonomy" id="1232801"/>
    <lineage>
        <taxon>Eukaryota</taxon>
        <taxon>Metazoa</taxon>
        <taxon>Ecdysozoa</taxon>
        <taxon>Arthropoda</taxon>
        <taxon>Crustacea</taxon>
        <taxon>Multicrustacea</taxon>
        <taxon>Cirripedia</taxon>
        <taxon>Thoracica</taxon>
        <taxon>Thoracicalcarea</taxon>
        <taxon>Balanomorpha</taxon>
        <taxon>Balanoidea</taxon>
        <taxon>Balanidae</taxon>
        <taxon>Amphibalaninae</taxon>
        <taxon>Amphibalanus</taxon>
    </lineage>
</organism>
<feature type="transmembrane region" description="Helical" evidence="8">
    <location>
        <begin position="131"/>
        <end position="153"/>
    </location>
</feature>
<dbReference type="AlphaFoldDB" id="A0A6A4UXJ5"/>
<keyword evidence="6" id="KW-0325">Glycoprotein</keyword>
<evidence type="ECO:0000256" key="1">
    <source>
        <dbReference type="ARBA" id="ARBA00004141"/>
    </source>
</evidence>
<dbReference type="Pfam" id="PF01284">
    <property type="entry name" value="MARVEL"/>
    <property type="match status" value="1"/>
</dbReference>
<dbReference type="InterPro" id="IPR001285">
    <property type="entry name" value="Synaptophysin/porin"/>
</dbReference>
<comment type="caution">
    <text evidence="10">The sequence shown here is derived from an EMBL/GenBank/DDBJ whole genome shotgun (WGS) entry which is preliminary data.</text>
</comment>
<dbReference type="PANTHER" id="PTHR10306:SF17">
    <property type="entry name" value="MARVEL DOMAIN-CONTAINING PROTEIN"/>
    <property type="match status" value="1"/>
</dbReference>
<comment type="similarity">
    <text evidence="2">Belongs to the synaptophysin/synaptobrevin family.</text>
</comment>
<comment type="subcellular location">
    <subcellularLocation>
        <location evidence="1">Membrane</location>
        <topology evidence="1">Multi-pass membrane protein</topology>
    </subcellularLocation>
</comment>
<sequence length="236" mass="26124">MVQLNLDAVKEPKGFMKVLQFFFAILAFATTTSFSTYFTFHASIKPPCNDTGATVVRQEVSYPFRLDTVIQEKQLCTQPAVEGRFHFQTDTSSDAEFFVAIGVICMLYSMAALAGYTLYGERYSESDSLPTADFLLHGLLAFLWLCAASAWAAGAGTLKDGCNPEVWMDQVCKGNVTCTFESGDFKGSFGKLNISLLFGFLNTFLWASNMWFLYKETPWFRGNQQAAPPAGDVGNI</sequence>
<dbReference type="GO" id="GO:0030672">
    <property type="term" value="C:synaptic vesicle membrane"/>
    <property type="evidence" value="ECO:0007669"/>
    <property type="project" value="TreeGrafter"/>
</dbReference>
<evidence type="ECO:0000313" key="10">
    <source>
        <dbReference type="EMBL" id="KAF0287326.1"/>
    </source>
</evidence>
<evidence type="ECO:0000256" key="7">
    <source>
        <dbReference type="PROSITE-ProRule" id="PRU00581"/>
    </source>
</evidence>
<dbReference type="OrthoDB" id="10006326at2759"/>
<dbReference type="InterPro" id="IPR008253">
    <property type="entry name" value="Marvel"/>
</dbReference>
<evidence type="ECO:0000256" key="8">
    <source>
        <dbReference type="SAM" id="Phobius"/>
    </source>
</evidence>
<keyword evidence="11" id="KW-1185">Reference proteome</keyword>
<dbReference type="Proteomes" id="UP000440578">
    <property type="component" value="Unassembled WGS sequence"/>
</dbReference>
<proteinExistence type="inferred from homology"/>
<name>A0A6A4UXJ5_AMPAM</name>
<evidence type="ECO:0000256" key="4">
    <source>
        <dbReference type="ARBA" id="ARBA00022989"/>
    </source>
</evidence>
<evidence type="ECO:0000256" key="5">
    <source>
        <dbReference type="ARBA" id="ARBA00023136"/>
    </source>
</evidence>
<evidence type="ECO:0000256" key="2">
    <source>
        <dbReference type="ARBA" id="ARBA00006476"/>
    </source>
</evidence>
<keyword evidence="5 7" id="KW-0472">Membrane</keyword>
<feature type="transmembrane region" description="Helical" evidence="8">
    <location>
        <begin position="97"/>
        <end position="119"/>
    </location>
</feature>
<dbReference type="EMBL" id="VIIS01002199">
    <property type="protein sequence ID" value="KAF0287326.1"/>
    <property type="molecule type" value="Genomic_DNA"/>
</dbReference>
<evidence type="ECO:0000256" key="3">
    <source>
        <dbReference type="ARBA" id="ARBA00022692"/>
    </source>
</evidence>
<protein>
    <submittedName>
        <fullName evidence="10">Synaptophysin-like protein 2</fullName>
    </submittedName>
</protein>